<gene>
    <name evidence="10" type="ORF">CVIRNUC_001320</name>
</gene>
<feature type="repeat" description="WD" evidence="7">
    <location>
        <begin position="579"/>
        <end position="618"/>
    </location>
</feature>
<feature type="compositionally biased region" description="Polar residues" evidence="8">
    <location>
        <begin position="792"/>
        <end position="802"/>
    </location>
</feature>
<keyword evidence="11" id="KW-1185">Reference proteome</keyword>
<feature type="region of interest" description="Disordered" evidence="8">
    <location>
        <begin position="788"/>
        <end position="831"/>
    </location>
</feature>
<dbReference type="Gene3D" id="3.60.20.10">
    <property type="entry name" value="Glutamine Phosphoribosylpyrophosphate, subunit 1, domain 1"/>
    <property type="match status" value="1"/>
</dbReference>
<dbReference type="InterPro" id="IPR020472">
    <property type="entry name" value="WD40_PAC1"/>
</dbReference>
<feature type="compositionally biased region" description="Low complexity" evidence="8">
    <location>
        <begin position="285"/>
        <end position="296"/>
    </location>
</feature>
<dbReference type="Gene3D" id="3.40.630.10">
    <property type="entry name" value="Zn peptidases"/>
    <property type="match status" value="1"/>
</dbReference>
<dbReference type="PROSITE" id="PS50294">
    <property type="entry name" value="WD_REPEATS_REGION"/>
    <property type="match status" value="2"/>
</dbReference>
<dbReference type="PRINTS" id="PR00320">
    <property type="entry name" value="GPROTEINBRPT"/>
</dbReference>
<dbReference type="EMBL" id="CAUYUE010000002">
    <property type="protein sequence ID" value="CAK0741374.1"/>
    <property type="molecule type" value="Genomic_DNA"/>
</dbReference>
<dbReference type="PANTHER" id="PTHR43270:SF8">
    <property type="entry name" value="DI- AND TRIPEPTIDASE DUG2-RELATED"/>
    <property type="match status" value="1"/>
</dbReference>
<keyword evidence="1 7" id="KW-0853">WD repeat</keyword>
<feature type="repeat" description="WD" evidence="7">
    <location>
        <begin position="619"/>
        <end position="652"/>
    </location>
</feature>
<dbReference type="PROSITE" id="PS50082">
    <property type="entry name" value="WD_REPEATS_2"/>
    <property type="match status" value="4"/>
</dbReference>
<evidence type="ECO:0000259" key="9">
    <source>
        <dbReference type="PROSITE" id="PS51278"/>
    </source>
</evidence>
<dbReference type="Pfam" id="PF07687">
    <property type="entry name" value="M20_dimer"/>
    <property type="match status" value="1"/>
</dbReference>
<evidence type="ECO:0000256" key="5">
    <source>
        <dbReference type="ARBA" id="ARBA00022801"/>
    </source>
</evidence>
<dbReference type="CDD" id="cd00200">
    <property type="entry name" value="WD40"/>
    <property type="match status" value="1"/>
</dbReference>
<keyword evidence="2" id="KW-0645">Protease</keyword>
<dbReference type="Gene3D" id="2.130.10.10">
    <property type="entry name" value="YVTN repeat-like/Quinoprotein amine dehydrogenase"/>
    <property type="match status" value="3"/>
</dbReference>
<dbReference type="Proteomes" id="UP001314263">
    <property type="component" value="Unassembled WGS sequence"/>
</dbReference>
<dbReference type="GO" id="GO:0006508">
    <property type="term" value="P:proteolysis"/>
    <property type="evidence" value="ECO:0007669"/>
    <property type="project" value="UniProtKB-KW"/>
</dbReference>
<keyword evidence="4" id="KW-0677">Repeat</keyword>
<evidence type="ECO:0000256" key="7">
    <source>
        <dbReference type="PROSITE-ProRule" id="PRU00221"/>
    </source>
</evidence>
<name>A0AAV1HU77_9CHLO</name>
<dbReference type="InterPro" id="IPR017932">
    <property type="entry name" value="GATase_2_dom"/>
</dbReference>
<dbReference type="SMART" id="SM00320">
    <property type="entry name" value="WD40"/>
    <property type="match status" value="7"/>
</dbReference>
<evidence type="ECO:0000256" key="2">
    <source>
        <dbReference type="ARBA" id="ARBA00022670"/>
    </source>
</evidence>
<dbReference type="InterPro" id="IPR015943">
    <property type="entry name" value="WD40/YVTN_repeat-like_dom_sf"/>
</dbReference>
<dbReference type="InterPro" id="IPR002933">
    <property type="entry name" value="Peptidase_M20"/>
</dbReference>
<dbReference type="Gene3D" id="3.30.70.360">
    <property type="match status" value="1"/>
</dbReference>
<feature type="repeat" description="WD" evidence="7">
    <location>
        <begin position="763"/>
        <end position="785"/>
    </location>
</feature>
<dbReference type="Pfam" id="PF01546">
    <property type="entry name" value="Peptidase_M20"/>
    <property type="match status" value="1"/>
</dbReference>
<protein>
    <recommendedName>
        <fullName evidence="9">Glutamine amidotransferase type-2 domain-containing protein</fullName>
    </recommendedName>
</protein>
<dbReference type="InterPro" id="IPR019775">
    <property type="entry name" value="WD40_repeat_CS"/>
</dbReference>
<evidence type="ECO:0000256" key="1">
    <source>
        <dbReference type="ARBA" id="ARBA00022574"/>
    </source>
</evidence>
<feature type="repeat" description="WD" evidence="7">
    <location>
        <begin position="433"/>
        <end position="473"/>
    </location>
</feature>
<keyword evidence="3" id="KW-0479">Metal-binding</keyword>
<dbReference type="PANTHER" id="PTHR43270">
    <property type="entry name" value="BETA-ALA-HIS DIPEPTIDASE"/>
    <property type="match status" value="1"/>
</dbReference>
<dbReference type="GO" id="GO:0008233">
    <property type="term" value="F:peptidase activity"/>
    <property type="evidence" value="ECO:0007669"/>
    <property type="project" value="UniProtKB-KW"/>
</dbReference>
<dbReference type="CDD" id="cd01908">
    <property type="entry name" value="YafJ"/>
    <property type="match status" value="1"/>
</dbReference>
<dbReference type="GO" id="GO:0046872">
    <property type="term" value="F:metal ion binding"/>
    <property type="evidence" value="ECO:0007669"/>
    <property type="project" value="UniProtKB-KW"/>
</dbReference>
<dbReference type="Pfam" id="PF13230">
    <property type="entry name" value="GATase_4"/>
    <property type="match status" value="1"/>
</dbReference>
<dbReference type="PROSITE" id="PS00678">
    <property type="entry name" value="WD_REPEATS_1"/>
    <property type="match status" value="2"/>
</dbReference>
<dbReference type="SUPFAM" id="SSF50978">
    <property type="entry name" value="WD40 repeat-like"/>
    <property type="match status" value="1"/>
</dbReference>
<organism evidence="10 11">
    <name type="scientific">Coccomyxa viridis</name>
    <dbReference type="NCBI Taxonomy" id="1274662"/>
    <lineage>
        <taxon>Eukaryota</taxon>
        <taxon>Viridiplantae</taxon>
        <taxon>Chlorophyta</taxon>
        <taxon>core chlorophytes</taxon>
        <taxon>Trebouxiophyceae</taxon>
        <taxon>Trebouxiophyceae incertae sedis</taxon>
        <taxon>Coccomyxaceae</taxon>
        <taxon>Coccomyxa</taxon>
    </lineage>
</organism>
<keyword evidence="5" id="KW-0378">Hydrolase</keyword>
<dbReference type="InterPro" id="IPR029055">
    <property type="entry name" value="Ntn_hydrolases_N"/>
</dbReference>
<dbReference type="InterPro" id="IPR051458">
    <property type="entry name" value="Cyt/Met_Dipeptidase"/>
</dbReference>
<dbReference type="GO" id="GO:0006751">
    <property type="term" value="P:glutathione catabolic process"/>
    <property type="evidence" value="ECO:0007669"/>
    <property type="project" value="TreeGrafter"/>
</dbReference>
<reference evidence="10 11" key="1">
    <citation type="submission" date="2023-10" db="EMBL/GenBank/DDBJ databases">
        <authorList>
            <person name="Maclean D."/>
            <person name="Macfadyen A."/>
        </authorList>
    </citation>
    <scope>NUCLEOTIDE SEQUENCE [LARGE SCALE GENOMIC DNA]</scope>
</reference>
<evidence type="ECO:0000256" key="3">
    <source>
        <dbReference type="ARBA" id="ARBA00022723"/>
    </source>
</evidence>
<dbReference type="SUPFAM" id="SSF53187">
    <property type="entry name" value="Zn-dependent exopeptidases"/>
    <property type="match status" value="1"/>
</dbReference>
<feature type="region of interest" description="Disordered" evidence="8">
    <location>
        <begin position="256"/>
        <end position="296"/>
    </location>
</feature>
<dbReference type="InterPro" id="IPR026869">
    <property type="entry name" value="EgtC-like"/>
</dbReference>
<dbReference type="InterPro" id="IPR001680">
    <property type="entry name" value="WD40_rpt"/>
</dbReference>
<keyword evidence="6" id="KW-0315">Glutamine amidotransferase</keyword>
<dbReference type="Pfam" id="PF00400">
    <property type="entry name" value="WD40"/>
    <property type="match status" value="5"/>
</dbReference>
<evidence type="ECO:0000313" key="10">
    <source>
        <dbReference type="EMBL" id="CAK0741374.1"/>
    </source>
</evidence>
<feature type="domain" description="Glutamine amidotransferase type-2" evidence="9">
    <location>
        <begin position="2"/>
        <end position="275"/>
    </location>
</feature>
<dbReference type="SUPFAM" id="SSF56235">
    <property type="entry name" value="N-terminal nucleophile aminohydrolases (Ntn hydrolases)"/>
    <property type="match status" value="1"/>
</dbReference>
<comment type="caution">
    <text evidence="10">The sequence shown here is derived from an EMBL/GenBank/DDBJ whole genome shotgun (WGS) entry which is preliminary data.</text>
</comment>
<proteinExistence type="predicted"/>
<dbReference type="InterPro" id="IPR011650">
    <property type="entry name" value="Peptidase_M20_dimer"/>
</dbReference>
<evidence type="ECO:0000256" key="6">
    <source>
        <dbReference type="ARBA" id="ARBA00022962"/>
    </source>
</evidence>
<evidence type="ECO:0000313" key="11">
    <source>
        <dbReference type="Proteomes" id="UP001314263"/>
    </source>
</evidence>
<evidence type="ECO:0000256" key="4">
    <source>
        <dbReference type="ARBA" id="ARBA00022737"/>
    </source>
</evidence>
<sequence length="1300" mass="140605">MCRLMAYIGPPVLVADVVLWPDRSIIKQSYDARERKMDANLPSHLAYGNLNGDGFGIGWYTERASQGSRRSDEAAADTTPCVFTSITPAWNNDNLGRLSCKIFSPLVFAHVRAAMPGMPVSEQNCHPFQWGRYMWMHNGMVGGFMRVRRALLSVLSDAAYDTVQSFHSDSAVAFSIFLHHLPDLTQQQPPHVLLRAMEATLASITKAQEEAAVTEVSLLNFVVSDGATLIATRYVSRDDEEAASLYYAEGSAFQRCPKEDRPQDAPSTPAVPSKGSARGDKGGMPSSPTANAASARNTAVAGEGEYCLSYGAVGTRVALIASEPITGQAGDWVAVPHNTALVVISEKGGCINVLQSPIGARGVHPRQEEVARCLEAVSAAAQVSGRVWSLQRRRLRHEVDQEGLATLATSHSLPGALKMDEKAAVLTAEDQSYTGHSQALLCLAFLDDRLLFSSSADLSIKVWDLQQGKCMRTLTGHSQPVQKLHADGQRLFSIGGRSLRVWDLTTFVCVHVIHLPRDNGAISALAMNPGRMLYIAGQDATIKGFLPSNEALQQPSDGQLLPLGALAQRGIPDVASSSADAHCSTVHALAMCRGLLCSAGGDAMIRVWDAATLRLHRVLRGHRGSVLTLHSAGSLLFSGGRDNVIRVWDMETLVCRQTLAGHKHDVLCLSGLHLSLLPKVDSSAAGMGSSKAAEECDGQSDDRASWHLKSLASAVENAALVASASADGTVRLWCTRAWSCVRILQLHPQPHPFLCAAISPRCIATGSEDGVLRLWNSRDVYEAATGLKDGPCSSQNSDSTLHSAPGHAAKRARVDSGRQCSTSGPGPGARLEAELEGSLREFVRLRTVSSDPTLREECFRGAKYLATLLESLGAEIKVSKPMEDKNPLVLGRLGRNPDVPTVTFYGHYDVQPAMEREWATNPFEIAAIDGYLYGRGTSDNKGPILAFVYAVKEMIEESRDTGGSMPVNVAFAFEGEEENGSGGFREAIKANLHWFEGTQLIIISNTLWVGEEVPCLTYGMRGMIAASVEVKGPARDLHSGNDGGVFNEPLSDLMKVLASLVDAENRILVPGFLDKVRPNTLEPALVRLKSSGEFSLEGYRAALGIPQLVKAQSTCDLLRARWCEPVLSVVDIRVGDDEEAATDPFYRFGPTRFSVIPRSAVGNVSVRFVPDQDAEQLIEALRAHVEREFARLGSSNAAGVRVKSVGDWWEADPQSKLFQMAERALTREWGCQPLFVREGGTMPVASALEKMLGAPALLVPFGQSSDACHLANERLQRINLIHGKNVIKHLLHMMKDIGSF</sequence>
<dbReference type="InterPro" id="IPR036322">
    <property type="entry name" value="WD40_repeat_dom_sf"/>
</dbReference>
<evidence type="ECO:0000256" key="8">
    <source>
        <dbReference type="SAM" id="MobiDB-lite"/>
    </source>
</evidence>
<dbReference type="PROSITE" id="PS51278">
    <property type="entry name" value="GATASE_TYPE_2"/>
    <property type="match status" value="1"/>
</dbReference>
<accession>A0AAV1HU77</accession>